<comment type="caution">
    <text evidence="1">The sequence shown here is derived from an EMBL/GenBank/DDBJ whole genome shotgun (WGS) entry which is preliminary data.</text>
</comment>
<dbReference type="AlphaFoldDB" id="A0A8H7YJI2"/>
<reference evidence="1 2" key="1">
    <citation type="submission" date="2021-01" db="EMBL/GenBank/DDBJ databases">
        <title>Chromosome-level genome assembly of a human fungal pathogen reveals clustering of transcriptionally co-regulated genes.</title>
        <authorList>
            <person name="Voorhies M."/>
            <person name="Cohen S."/>
            <person name="Shea T.P."/>
            <person name="Petrus S."/>
            <person name="Munoz J.F."/>
            <person name="Poplawski S."/>
            <person name="Goldman W.E."/>
            <person name="Michael T."/>
            <person name="Cuomo C.A."/>
            <person name="Sil A."/>
            <person name="Beyhan S."/>
        </authorList>
    </citation>
    <scope>NUCLEOTIDE SEQUENCE [LARGE SCALE GENOMIC DNA]</scope>
    <source>
        <strain evidence="1 2">G184AR</strain>
    </source>
</reference>
<proteinExistence type="predicted"/>
<accession>A0A8H7YJI2</accession>
<evidence type="ECO:0000313" key="1">
    <source>
        <dbReference type="EMBL" id="KAG5293544.1"/>
    </source>
</evidence>
<evidence type="ECO:0000313" key="2">
    <source>
        <dbReference type="Proteomes" id="UP000670092"/>
    </source>
</evidence>
<dbReference type="EMBL" id="JAEVHI010000004">
    <property type="protein sequence ID" value="KAG5293544.1"/>
    <property type="molecule type" value="Genomic_DNA"/>
</dbReference>
<gene>
    <name evidence="1" type="ORF">I7I52_04895</name>
</gene>
<dbReference type="VEuPathDB" id="FungiDB:I7I52_04895"/>
<organism evidence="1 2">
    <name type="scientific">Ajellomyces capsulatus</name>
    <name type="common">Darling's disease fungus</name>
    <name type="synonym">Histoplasma capsulatum</name>
    <dbReference type="NCBI Taxonomy" id="5037"/>
    <lineage>
        <taxon>Eukaryota</taxon>
        <taxon>Fungi</taxon>
        <taxon>Dikarya</taxon>
        <taxon>Ascomycota</taxon>
        <taxon>Pezizomycotina</taxon>
        <taxon>Eurotiomycetes</taxon>
        <taxon>Eurotiomycetidae</taxon>
        <taxon>Onygenales</taxon>
        <taxon>Ajellomycetaceae</taxon>
        <taxon>Histoplasma</taxon>
    </lineage>
</organism>
<name>A0A8H7YJI2_AJECA</name>
<dbReference type="Proteomes" id="UP000670092">
    <property type="component" value="Unassembled WGS sequence"/>
</dbReference>
<protein>
    <submittedName>
        <fullName evidence="1">Uncharacterized protein</fullName>
    </submittedName>
</protein>
<sequence>MFSVQFQTPWITAAPFPLHVVRQQRTTNKKAICLIWNDEKTLFSLPIKEQETCMPRLHAVAMMSRRSN</sequence>